<reference evidence="1 2" key="1">
    <citation type="submission" date="2017-05" db="EMBL/GenBank/DDBJ databases">
        <authorList>
            <person name="Varghese N."/>
            <person name="Submissions S."/>
        </authorList>
    </citation>
    <scope>NUCLEOTIDE SEQUENCE [LARGE SCALE GENOMIC DNA]</scope>
    <source>
        <strain evidence="1 2">DSM 19036</strain>
    </source>
</reference>
<name>A0A521DS73_9SPHI</name>
<accession>A0A521DS73</accession>
<gene>
    <name evidence="1" type="ORF">SAMN06265348_106129</name>
</gene>
<dbReference type="EMBL" id="FXTN01000006">
    <property type="protein sequence ID" value="SMO74559.1"/>
    <property type="molecule type" value="Genomic_DNA"/>
</dbReference>
<sequence length="40" mass="4553">MIIGKKRKDILGLMRIGFICLTASVYAQDRLLKKEGLMID</sequence>
<organism evidence="1 2">
    <name type="scientific">Pedobacter westerhofensis</name>
    <dbReference type="NCBI Taxonomy" id="425512"/>
    <lineage>
        <taxon>Bacteria</taxon>
        <taxon>Pseudomonadati</taxon>
        <taxon>Bacteroidota</taxon>
        <taxon>Sphingobacteriia</taxon>
        <taxon>Sphingobacteriales</taxon>
        <taxon>Sphingobacteriaceae</taxon>
        <taxon>Pedobacter</taxon>
    </lineage>
</organism>
<evidence type="ECO:0000313" key="1">
    <source>
        <dbReference type="EMBL" id="SMO74559.1"/>
    </source>
</evidence>
<dbReference type="Proteomes" id="UP000320300">
    <property type="component" value="Unassembled WGS sequence"/>
</dbReference>
<protein>
    <submittedName>
        <fullName evidence="1">Uncharacterized protein</fullName>
    </submittedName>
</protein>
<proteinExistence type="predicted"/>
<dbReference type="AlphaFoldDB" id="A0A521DS73"/>
<keyword evidence="2" id="KW-1185">Reference proteome</keyword>
<evidence type="ECO:0000313" key="2">
    <source>
        <dbReference type="Proteomes" id="UP000320300"/>
    </source>
</evidence>